<dbReference type="PANTHER" id="PTHR35519:SF2">
    <property type="entry name" value="PH DOMAIN PROTEIN"/>
    <property type="match status" value="1"/>
</dbReference>
<sequence>MPAATESRERTGQHPSLERARSVSQALDNSIELPVVNYRIGLDPILGILPVAGDSVSLVLSLYVVFEAIRVGASARLVALMLALLAIDFVVGSIPVFGTLFDAVWKANVWNVRLLERHLDS</sequence>
<dbReference type="Pfam" id="PF13430">
    <property type="entry name" value="DUF4112"/>
    <property type="match status" value="1"/>
</dbReference>
<feature type="transmembrane region" description="Helical" evidence="2">
    <location>
        <begin position="45"/>
        <end position="66"/>
    </location>
</feature>
<dbReference type="Proteomes" id="UP001597119">
    <property type="component" value="Unassembled WGS sequence"/>
</dbReference>
<evidence type="ECO:0000313" key="4">
    <source>
        <dbReference type="Proteomes" id="UP001597119"/>
    </source>
</evidence>
<gene>
    <name evidence="3" type="ORF">ACFR9U_17335</name>
</gene>
<keyword evidence="2" id="KW-1133">Transmembrane helix</keyword>
<keyword evidence="2" id="KW-0812">Transmembrane</keyword>
<keyword evidence="4" id="KW-1185">Reference proteome</keyword>
<dbReference type="InterPro" id="IPR025187">
    <property type="entry name" value="DUF4112"/>
</dbReference>
<organism evidence="3 4">
    <name type="scientific">Halorientalis brevis</name>
    <dbReference type="NCBI Taxonomy" id="1126241"/>
    <lineage>
        <taxon>Archaea</taxon>
        <taxon>Methanobacteriati</taxon>
        <taxon>Methanobacteriota</taxon>
        <taxon>Stenosarchaea group</taxon>
        <taxon>Halobacteria</taxon>
        <taxon>Halobacteriales</taxon>
        <taxon>Haloarculaceae</taxon>
        <taxon>Halorientalis</taxon>
    </lineage>
</organism>
<name>A0ABD6CGL2_9EURY</name>
<feature type="region of interest" description="Disordered" evidence="1">
    <location>
        <begin position="1"/>
        <end position="20"/>
    </location>
</feature>
<reference evidence="3 4" key="1">
    <citation type="journal article" date="2019" name="Int. J. Syst. Evol. Microbiol.">
        <title>The Global Catalogue of Microorganisms (GCM) 10K type strain sequencing project: providing services to taxonomists for standard genome sequencing and annotation.</title>
        <authorList>
            <consortium name="The Broad Institute Genomics Platform"/>
            <consortium name="The Broad Institute Genome Sequencing Center for Infectious Disease"/>
            <person name="Wu L."/>
            <person name="Ma J."/>
        </authorList>
    </citation>
    <scope>NUCLEOTIDE SEQUENCE [LARGE SCALE GENOMIC DNA]</scope>
    <source>
        <strain evidence="3 4">CGMCC 1.12125</strain>
    </source>
</reference>
<evidence type="ECO:0000256" key="2">
    <source>
        <dbReference type="SAM" id="Phobius"/>
    </source>
</evidence>
<feature type="transmembrane region" description="Helical" evidence="2">
    <location>
        <begin position="78"/>
        <end position="101"/>
    </location>
</feature>
<evidence type="ECO:0000313" key="3">
    <source>
        <dbReference type="EMBL" id="MFD1588745.1"/>
    </source>
</evidence>
<dbReference type="RefSeq" id="WP_247378402.1">
    <property type="nucleotide sequence ID" value="NZ_JALLGV010000005.1"/>
</dbReference>
<evidence type="ECO:0000256" key="1">
    <source>
        <dbReference type="SAM" id="MobiDB-lite"/>
    </source>
</evidence>
<protein>
    <submittedName>
        <fullName evidence="3">DUF4112 domain-containing protein</fullName>
    </submittedName>
</protein>
<keyword evidence="2" id="KW-0472">Membrane</keyword>
<comment type="caution">
    <text evidence="3">The sequence shown here is derived from an EMBL/GenBank/DDBJ whole genome shotgun (WGS) entry which is preliminary data.</text>
</comment>
<dbReference type="PANTHER" id="PTHR35519">
    <property type="entry name" value="MEMBRANE PROTEINS"/>
    <property type="match status" value="1"/>
</dbReference>
<dbReference type="EMBL" id="JBHUDJ010000014">
    <property type="protein sequence ID" value="MFD1588745.1"/>
    <property type="molecule type" value="Genomic_DNA"/>
</dbReference>
<dbReference type="AlphaFoldDB" id="A0ABD6CGL2"/>
<proteinExistence type="predicted"/>
<accession>A0ABD6CGL2</accession>